<keyword evidence="2" id="KW-0732">Signal</keyword>
<feature type="signal peptide" evidence="2">
    <location>
        <begin position="1"/>
        <end position="20"/>
    </location>
</feature>
<sequence length="294" mass="33075">MTSWITFLVGIIACLGFALAAPVEETASDGVLRGQGPYPYSLQIQISEVKPFYYVWDIFQGPSGIAVYPCGDTRFEKVYHGEPGWHTDKLDMVQPPFPQNYEPFVPEQTCKPLTMFAWFTFLIYVSAGLLLVSSLATPIQNLSMELQNNRTTHGLSLSFANQSQQAEGYTNSIQIMLDRESYRDYYWELFVGPYGKKANPCGTNHKPFRLAAMSGVFGYGRNDIDHPPNPPAMELSFVDNSKNECKWKTDGGGDPGQLICGDWMIMDCERDASWNDGAINCHGFSVHRDWACNW</sequence>
<dbReference type="AlphaFoldDB" id="A0A177DTN6"/>
<dbReference type="GeneID" id="29121168"/>
<keyword evidence="4" id="KW-1185">Reference proteome</keyword>
<dbReference type="Proteomes" id="UP000077248">
    <property type="component" value="Unassembled WGS sequence"/>
</dbReference>
<reference evidence="3 4" key="1">
    <citation type="submission" date="2016-05" db="EMBL/GenBank/DDBJ databases">
        <title>Comparative analysis of secretome profiles of manganese(II)-oxidizing ascomycete fungi.</title>
        <authorList>
            <consortium name="DOE Joint Genome Institute"/>
            <person name="Zeiner C.A."/>
            <person name="Purvine S.O."/>
            <person name="Zink E.M."/>
            <person name="Wu S."/>
            <person name="Pasa-Tolic L."/>
            <person name="Chaput D.L."/>
            <person name="Haridas S."/>
            <person name="Grigoriev I.V."/>
            <person name="Santelli C.M."/>
            <person name="Hansel C.M."/>
        </authorList>
    </citation>
    <scope>NUCLEOTIDE SEQUENCE [LARGE SCALE GENOMIC DNA]</scope>
    <source>
        <strain evidence="3 4">SRC1lrK2f</strain>
    </source>
</reference>
<evidence type="ECO:0000313" key="3">
    <source>
        <dbReference type="EMBL" id="OAG22897.1"/>
    </source>
</evidence>
<dbReference type="OMA" id="NDGAINC"/>
<evidence type="ECO:0000256" key="2">
    <source>
        <dbReference type="SAM" id="SignalP"/>
    </source>
</evidence>
<evidence type="ECO:0000313" key="4">
    <source>
        <dbReference type="Proteomes" id="UP000077248"/>
    </source>
</evidence>
<dbReference type="KEGG" id="aalt:CC77DRAFT_959431"/>
<keyword evidence="1" id="KW-0812">Transmembrane</keyword>
<organism evidence="3 4">
    <name type="scientific">Alternaria alternata</name>
    <name type="common">Alternaria rot fungus</name>
    <name type="synonym">Torula alternata</name>
    <dbReference type="NCBI Taxonomy" id="5599"/>
    <lineage>
        <taxon>Eukaryota</taxon>
        <taxon>Fungi</taxon>
        <taxon>Dikarya</taxon>
        <taxon>Ascomycota</taxon>
        <taxon>Pezizomycotina</taxon>
        <taxon>Dothideomycetes</taxon>
        <taxon>Pleosporomycetidae</taxon>
        <taxon>Pleosporales</taxon>
        <taxon>Pleosporineae</taxon>
        <taxon>Pleosporaceae</taxon>
        <taxon>Alternaria</taxon>
        <taxon>Alternaria sect. Alternaria</taxon>
        <taxon>Alternaria alternata complex</taxon>
    </lineage>
</organism>
<gene>
    <name evidence="3" type="ORF">CC77DRAFT_959431</name>
</gene>
<protein>
    <submittedName>
        <fullName evidence="3">Uncharacterized protein</fullName>
    </submittedName>
</protein>
<dbReference type="EMBL" id="KV441474">
    <property type="protein sequence ID" value="OAG22897.1"/>
    <property type="molecule type" value="Genomic_DNA"/>
</dbReference>
<accession>A0A177DTN6</accession>
<feature type="transmembrane region" description="Helical" evidence="1">
    <location>
        <begin position="115"/>
        <end position="136"/>
    </location>
</feature>
<proteinExistence type="predicted"/>
<keyword evidence="1" id="KW-0472">Membrane</keyword>
<name>A0A177DTN6_ALTAL</name>
<dbReference type="VEuPathDB" id="FungiDB:CC77DRAFT_959431"/>
<dbReference type="RefSeq" id="XP_018388318.1">
    <property type="nucleotide sequence ID" value="XM_018535574.1"/>
</dbReference>
<feature type="chain" id="PRO_5008059755" evidence="2">
    <location>
        <begin position="21"/>
        <end position="294"/>
    </location>
</feature>
<evidence type="ECO:0000256" key="1">
    <source>
        <dbReference type="SAM" id="Phobius"/>
    </source>
</evidence>
<keyword evidence="1" id="KW-1133">Transmembrane helix</keyword>